<sequence length="85" mass="10445">MILLYDSTHYHPRLRSLRRPWRRDVVVRTILQHAFQNWRSLDRLAPSKLNRSPQEIWLLSPHFVQRETATRKHCTSFFTPLRYVF</sequence>
<dbReference type="UCSC" id="CG31451-RA">
    <property type="organism name" value="d. melanogaster"/>
</dbReference>
<protein>
    <submittedName>
        <fullName evidence="1">GH16531p</fullName>
    </submittedName>
</protein>
<dbReference type="AlphaFoldDB" id="Q8MRM2"/>
<organism evidence="1">
    <name type="scientific">Drosophila melanogaster</name>
    <name type="common">Fruit fly</name>
    <dbReference type="NCBI Taxonomy" id="7227"/>
    <lineage>
        <taxon>Eukaryota</taxon>
        <taxon>Metazoa</taxon>
        <taxon>Ecdysozoa</taxon>
        <taxon>Arthropoda</taxon>
        <taxon>Hexapoda</taxon>
        <taxon>Insecta</taxon>
        <taxon>Pterygota</taxon>
        <taxon>Neoptera</taxon>
        <taxon>Endopterygota</taxon>
        <taxon>Diptera</taxon>
        <taxon>Brachycera</taxon>
        <taxon>Muscomorpha</taxon>
        <taxon>Ephydroidea</taxon>
        <taxon>Drosophilidae</taxon>
        <taxon>Drosophila</taxon>
        <taxon>Sophophora</taxon>
    </lineage>
</organism>
<proteinExistence type="evidence at transcript level"/>
<dbReference type="EMBL" id="AY119528">
    <property type="protein sequence ID" value="AAM50182.1"/>
    <property type="molecule type" value="mRNA"/>
</dbReference>
<name>Q8MRM2_DROME</name>
<reference evidence="1" key="1">
    <citation type="submission" date="2002-06" db="EMBL/GenBank/DDBJ databases">
        <authorList>
            <person name="Stapleton M."/>
            <person name="Brokstein P."/>
            <person name="Hong L."/>
            <person name="Agbayani A."/>
            <person name="Carlson J."/>
            <person name="Champe M."/>
            <person name="Chavez C."/>
            <person name="Dorsett V."/>
            <person name="Dresnek D."/>
            <person name="Farfan D."/>
            <person name="Frise E."/>
            <person name="George R."/>
            <person name="Gonzalez M."/>
            <person name="Guarin H."/>
            <person name="Kronmiller B."/>
            <person name="Li P."/>
            <person name="Liao G."/>
            <person name="Miranda A."/>
            <person name="Mungall C.J."/>
            <person name="Nunoo J."/>
            <person name="Pacleb J."/>
            <person name="Paragas V."/>
            <person name="Park S."/>
            <person name="Patel S."/>
            <person name="Phouanenavong S."/>
            <person name="Wan K."/>
            <person name="Yu C."/>
            <person name="Lewis S.E."/>
            <person name="Rubin G.M."/>
            <person name="Celniker S."/>
        </authorList>
    </citation>
    <scope>NUCLEOTIDE SEQUENCE</scope>
    <source>
        <strain evidence="1">Berkeley</strain>
    </source>
</reference>
<accession>Q8MRM2</accession>
<evidence type="ECO:0000313" key="1">
    <source>
        <dbReference type="EMBL" id="AAM50182.1"/>
    </source>
</evidence>